<evidence type="ECO:0000313" key="14">
    <source>
        <dbReference type="EMBL" id="CEA07273.1"/>
    </source>
</evidence>
<evidence type="ECO:0000256" key="7">
    <source>
        <dbReference type="ARBA" id="ARBA00023268"/>
    </source>
</evidence>
<dbReference type="SUPFAM" id="SSF53613">
    <property type="entry name" value="Ribokinase-like"/>
    <property type="match status" value="1"/>
</dbReference>
<dbReference type="EC" id="2.7.1.167" evidence="10"/>
<organism evidence="14">
    <name type="scientific">Arthrobacter saudimassiliensis</name>
    <dbReference type="NCBI Taxonomy" id="1461584"/>
    <lineage>
        <taxon>Bacteria</taxon>
        <taxon>Bacillati</taxon>
        <taxon>Actinomycetota</taxon>
        <taxon>Actinomycetes</taxon>
        <taxon>Micrococcales</taxon>
        <taxon>Micrococcaceae</taxon>
        <taxon>Arthrobacter</taxon>
    </lineage>
</organism>
<dbReference type="GO" id="GO:0016773">
    <property type="term" value="F:phosphotransferase activity, alcohol group as acceptor"/>
    <property type="evidence" value="ECO:0007669"/>
    <property type="project" value="InterPro"/>
</dbReference>
<feature type="binding site" evidence="10">
    <location>
        <begin position="212"/>
        <end position="215"/>
    </location>
    <ligand>
        <name>ATP</name>
        <dbReference type="ChEBI" id="CHEBI:30616"/>
    </ligand>
</feature>
<evidence type="ECO:0000259" key="12">
    <source>
        <dbReference type="Pfam" id="PF00294"/>
    </source>
</evidence>
<evidence type="ECO:0000256" key="9">
    <source>
        <dbReference type="ARBA" id="ARBA00047428"/>
    </source>
</evidence>
<name>A0A078MIR8_9MICC</name>
<dbReference type="EMBL" id="LN483070">
    <property type="protein sequence ID" value="CEA07273.1"/>
    <property type="molecule type" value="Genomic_DNA"/>
</dbReference>
<keyword evidence="2 10" id="KW-0808">Transferase</keyword>
<dbReference type="NCBIfam" id="TIGR00125">
    <property type="entry name" value="cyt_tran_rel"/>
    <property type="match status" value="1"/>
</dbReference>
<keyword evidence="7 10" id="KW-0511">Multifunctional enzyme</keyword>
<evidence type="ECO:0000256" key="1">
    <source>
        <dbReference type="ARBA" id="ARBA00004713"/>
    </source>
</evidence>
<proteinExistence type="inferred from homology"/>
<dbReference type="GO" id="GO:0005829">
    <property type="term" value="C:cytosol"/>
    <property type="evidence" value="ECO:0007669"/>
    <property type="project" value="TreeGrafter"/>
</dbReference>
<reference evidence="14" key="1">
    <citation type="submission" date="2014-07" db="EMBL/GenBank/DDBJ databases">
        <authorList>
            <person name="Urmite Genomes Urmite Genomes"/>
        </authorList>
    </citation>
    <scope>NUCLEOTIDE SEQUENCE</scope>
    <source>
        <strain evidence="14">11W110_air</strain>
    </source>
</reference>
<evidence type="ECO:0000256" key="2">
    <source>
        <dbReference type="ARBA" id="ARBA00022679"/>
    </source>
</evidence>
<evidence type="ECO:0000256" key="10">
    <source>
        <dbReference type="HAMAP-Rule" id="MF_01603"/>
    </source>
</evidence>
<sequence length="512" mass="53270">MSAQPDFSAVRGLTAALPVQLAEAAPRILVVGDVMLDGWFSGISERLCREAPAPVVDLHRRVYAPGGAANTAMNLAALGARVAVAGLAGDDEAGRRLASLLAEGGVEVSGLQLHPDLQTTTKYRVIAGDQVLLRMDDGARTLPPGAAAGLARALPEQLADVDAVLVCDYGSGLLHGEVRQALEAHRGGKLVLVDAHEPARWADLRPDLITPNAAETGAMLGLKLDPATDRAAEVARHAGRIRSLAGAGAAVVTLDRDGALLLAGDGGTHRTWARPATEKQASGAGDTFVACLALARACGLPPATAVDLAQSAADIVVQRPGTSVCTTTDLVSYLGSLGDTALAPEELLGRIALERDAGKTVVLTNGCFDVLHRGHTRYLNQAKALGDVLVVALNSDESTRRLKGPDRPINPLHDRAGVIAALSCVDYVTVFDTDTPIPLIEALRPDIYAKGGDYSPQMLEETPVVEACGGQVRILDYVADRSTTAVVERIRSRPEAGTLPGQEPGPADGGRP</sequence>
<dbReference type="PROSITE" id="PS00583">
    <property type="entry name" value="PFKB_KINASES_1"/>
    <property type="match status" value="1"/>
</dbReference>
<keyword evidence="3 10" id="KW-0548">Nucleotidyltransferase</keyword>
<dbReference type="InterPro" id="IPR029056">
    <property type="entry name" value="Ribokinase-like"/>
</dbReference>
<dbReference type="PANTHER" id="PTHR46969">
    <property type="entry name" value="BIFUNCTIONAL PROTEIN HLDE"/>
    <property type="match status" value="1"/>
</dbReference>
<dbReference type="UniPathway" id="UPA00356">
    <property type="reaction ID" value="UER00437"/>
</dbReference>
<dbReference type="Pfam" id="PF01467">
    <property type="entry name" value="CTP_transf_like"/>
    <property type="match status" value="1"/>
</dbReference>
<dbReference type="UniPathway" id="UPA00958"/>
<comment type="pathway">
    <text evidence="10">Nucleotide-sugar biosynthesis; ADP-L-glycero-beta-D-manno-heptose biosynthesis; ADP-L-glycero-beta-D-manno-heptose from D-glycero-beta-D-manno-heptose 7-phosphate: step 3/4.</text>
</comment>
<feature type="region of interest" description="Cytidylyltransferase" evidence="10">
    <location>
        <begin position="363"/>
        <end position="512"/>
    </location>
</feature>
<comment type="function">
    <text evidence="10">Catalyzes the ADP transfer from ATP to D-glycero-beta-D-manno-heptose 1-phosphate, yielding ADP-D-glycero-beta-D-manno-heptose.</text>
</comment>
<feature type="region of interest" description="Disordered" evidence="11">
    <location>
        <begin position="490"/>
        <end position="512"/>
    </location>
</feature>
<dbReference type="Gene3D" id="3.40.50.620">
    <property type="entry name" value="HUPs"/>
    <property type="match status" value="1"/>
</dbReference>
<evidence type="ECO:0000256" key="8">
    <source>
        <dbReference type="ARBA" id="ARBA00023277"/>
    </source>
</evidence>
<protein>
    <recommendedName>
        <fullName evidence="10">Bifunctional protein HldE</fullName>
    </recommendedName>
    <domain>
        <recommendedName>
            <fullName evidence="10">D-beta-D-heptose 7-phosphate kinase</fullName>
            <ecNumber evidence="10">2.7.1.167</ecNumber>
        </recommendedName>
        <alternativeName>
            <fullName evidence="10">D-beta-D-heptose 7-phosphotransferase</fullName>
        </alternativeName>
        <alternativeName>
            <fullName evidence="10">D-glycero-beta-D-manno-heptose-7-phosphate kinase</fullName>
        </alternativeName>
    </domain>
    <domain>
        <recommendedName>
            <fullName evidence="10">D-beta-D-heptose 1-phosphate adenylyltransferase</fullName>
            <ecNumber evidence="10">2.7.7.70</ecNumber>
        </recommendedName>
        <alternativeName>
            <fullName evidence="10">D-glycero-beta-D-manno-heptose 1-phosphate adenylyltransferase</fullName>
        </alternativeName>
    </domain>
</protein>
<comment type="function">
    <text evidence="10">Catalyzes the phosphorylation of D-glycero-D-manno-heptose 7-phosphate at the C-1 position to selectively form D-glycero-beta-D-manno-heptose-1,7-bisphosphate.</text>
</comment>
<feature type="active site" evidence="10">
    <location>
        <position position="286"/>
    </location>
</feature>
<dbReference type="AlphaFoldDB" id="A0A078MIR8"/>
<dbReference type="InterPro" id="IPR011914">
    <property type="entry name" value="RfaE_dom_II"/>
</dbReference>
<dbReference type="InterPro" id="IPR002173">
    <property type="entry name" value="Carboh/pur_kinase_PfkB_CS"/>
</dbReference>
<comment type="subunit">
    <text evidence="10">Homodimer.</text>
</comment>
<comment type="similarity">
    <text evidence="10">In the C-terminal section; belongs to the cytidylyltransferase family.</text>
</comment>
<evidence type="ECO:0000256" key="3">
    <source>
        <dbReference type="ARBA" id="ARBA00022695"/>
    </source>
</evidence>
<feature type="region of interest" description="Ribokinase" evidence="10">
    <location>
        <begin position="1"/>
        <end position="340"/>
    </location>
</feature>
<evidence type="ECO:0000259" key="13">
    <source>
        <dbReference type="Pfam" id="PF01467"/>
    </source>
</evidence>
<evidence type="ECO:0000256" key="4">
    <source>
        <dbReference type="ARBA" id="ARBA00022741"/>
    </source>
</evidence>
<dbReference type="NCBIfam" id="TIGR02199">
    <property type="entry name" value="rfaE_dom_II"/>
    <property type="match status" value="1"/>
</dbReference>
<comment type="similarity">
    <text evidence="10">In the N-terminal section; belongs to the carbohydrate kinase PfkB family.</text>
</comment>
<gene>
    <name evidence="14" type="primary">hldE_1</name>
    <name evidence="10" type="synonym">hldE</name>
    <name evidence="14" type="ORF">BN1051_00585</name>
</gene>
<keyword evidence="6 10" id="KW-0067">ATP-binding</keyword>
<dbReference type="InterPro" id="IPR011611">
    <property type="entry name" value="PfkB_dom"/>
</dbReference>
<feature type="domain" description="Cytidyltransferase-like" evidence="13">
    <location>
        <begin position="363"/>
        <end position="458"/>
    </location>
</feature>
<accession>A0A078MIR8</accession>
<comment type="catalytic activity">
    <reaction evidence="10">
        <text>D-glycero-beta-D-manno-heptose 7-phosphate + ATP = D-glycero-beta-D-manno-heptose 1,7-bisphosphate + ADP + H(+)</text>
        <dbReference type="Rhea" id="RHEA:27473"/>
        <dbReference type="ChEBI" id="CHEBI:15378"/>
        <dbReference type="ChEBI" id="CHEBI:30616"/>
        <dbReference type="ChEBI" id="CHEBI:60204"/>
        <dbReference type="ChEBI" id="CHEBI:60208"/>
        <dbReference type="ChEBI" id="CHEBI:456216"/>
        <dbReference type="EC" id="2.7.1.167"/>
    </reaction>
</comment>
<evidence type="ECO:0000256" key="11">
    <source>
        <dbReference type="SAM" id="MobiDB-lite"/>
    </source>
</evidence>
<keyword evidence="8 10" id="KW-0119">Carbohydrate metabolism</keyword>
<dbReference type="SUPFAM" id="SSF52374">
    <property type="entry name" value="Nucleotidylyl transferase"/>
    <property type="match status" value="1"/>
</dbReference>
<dbReference type="HAMAP" id="MF_01603">
    <property type="entry name" value="HldE"/>
    <property type="match status" value="1"/>
</dbReference>
<dbReference type="GO" id="GO:0009244">
    <property type="term" value="P:lipopolysaccharide core region biosynthetic process"/>
    <property type="evidence" value="ECO:0007669"/>
    <property type="project" value="UniProtKB-UniPathway"/>
</dbReference>
<dbReference type="InterPro" id="IPR004821">
    <property type="entry name" value="Cyt_trans-like"/>
</dbReference>
<feature type="domain" description="Carbohydrate kinase PfkB" evidence="12">
    <location>
        <begin position="27"/>
        <end position="327"/>
    </location>
</feature>
<comment type="pathway">
    <text evidence="1">Bacterial outer membrane biogenesis; LPS core biosynthesis.</text>
</comment>
<evidence type="ECO:0000256" key="5">
    <source>
        <dbReference type="ARBA" id="ARBA00022777"/>
    </source>
</evidence>
<comment type="catalytic activity">
    <reaction evidence="9 10">
        <text>D-glycero-beta-D-manno-heptose 1-phosphate + ATP + H(+) = ADP-D-glycero-beta-D-manno-heptose + diphosphate</text>
        <dbReference type="Rhea" id="RHEA:27465"/>
        <dbReference type="ChEBI" id="CHEBI:15378"/>
        <dbReference type="ChEBI" id="CHEBI:30616"/>
        <dbReference type="ChEBI" id="CHEBI:33019"/>
        <dbReference type="ChEBI" id="CHEBI:59967"/>
        <dbReference type="ChEBI" id="CHEBI:61593"/>
        <dbReference type="EC" id="2.7.7.70"/>
    </reaction>
</comment>
<keyword evidence="5 10" id="KW-0418">Kinase</keyword>
<dbReference type="GO" id="GO:0033785">
    <property type="term" value="F:heptose 7-phosphate kinase activity"/>
    <property type="evidence" value="ECO:0007669"/>
    <property type="project" value="UniProtKB-UniRule"/>
</dbReference>
<dbReference type="PATRIC" id="fig|1461584.3.peg.575"/>
<dbReference type="GO" id="GO:0033786">
    <property type="term" value="F:heptose-1-phosphate adenylyltransferase activity"/>
    <property type="evidence" value="ECO:0007669"/>
    <property type="project" value="UniProtKB-UniRule"/>
</dbReference>
<dbReference type="GO" id="GO:0097171">
    <property type="term" value="P:ADP-L-glycero-beta-D-manno-heptose biosynthetic process"/>
    <property type="evidence" value="ECO:0007669"/>
    <property type="project" value="UniProtKB-UniPathway"/>
</dbReference>
<dbReference type="Pfam" id="PF00294">
    <property type="entry name" value="PfkB"/>
    <property type="match status" value="1"/>
</dbReference>
<dbReference type="GO" id="GO:0005524">
    <property type="term" value="F:ATP binding"/>
    <property type="evidence" value="ECO:0007669"/>
    <property type="project" value="UniProtKB-UniRule"/>
</dbReference>
<evidence type="ECO:0000256" key="6">
    <source>
        <dbReference type="ARBA" id="ARBA00022840"/>
    </source>
</evidence>
<dbReference type="InterPro" id="IPR014729">
    <property type="entry name" value="Rossmann-like_a/b/a_fold"/>
</dbReference>
<dbReference type="InterPro" id="IPR023030">
    <property type="entry name" value="Bifunc_HldE"/>
</dbReference>
<dbReference type="Gene3D" id="3.40.1190.20">
    <property type="match status" value="1"/>
</dbReference>
<comment type="pathway">
    <text evidence="10">Nucleotide-sugar biosynthesis; ADP-L-glycero-beta-D-manno-heptose biosynthesis; ADP-L-glycero-beta-D-manno-heptose from D-glycero-beta-D-manno-heptose 7-phosphate: step 1/4.</text>
</comment>
<dbReference type="EC" id="2.7.7.70" evidence="10"/>
<dbReference type="PANTHER" id="PTHR46969:SF1">
    <property type="entry name" value="BIFUNCTIONAL PROTEIN HLDE"/>
    <property type="match status" value="1"/>
</dbReference>
<keyword evidence="4 10" id="KW-0547">Nucleotide-binding</keyword>